<dbReference type="Proteomes" id="UP000290695">
    <property type="component" value="Segment"/>
</dbReference>
<evidence type="ECO:0000313" key="1">
    <source>
        <dbReference type="EMBL" id="QAX92407.1"/>
    </source>
</evidence>
<sequence>MQTLTEWYTLHVCTDKGLIINKEVFHQGLLAHYDVDGYRLSLPYDEYVGRVCQDIVNSQYAELLQTKYEALYCLAGSVVDDIHYGKLFQFDVLLVHPKYRNNKAVLRAFSKAKKAMVLQSGVTKYLNIKHLNSTTRLVQVKEYQ</sequence>
<evidence type="ECO:0000313" key="2">
    <source>
        <dbReference type="Proteomes" id="UP000290695"/>
    </source>
</evidence>
<reference evidence="2" key="1">
    <citation type="submission" date="2019-01" db="EMBL/GenBank/DDBJ databases">
        <title>PS3, a novel KP34virus infecting Providencia stuartii with a tail spike-associated depolymerase that enhances serum-mediated killing.</title>
        <authorList>
            <person name="Oliveira H."/>
            <person name="Mendes B."/>
            <person name="Lobocka M."/>
            <person name="Azeredo J."/>
        </authorList>
    </citation>
    <scope>NUCLEOTIDE SEQUENCE [LARGE SCALE GENOMIC DNA]</scope>
</reference>
<keyword evidence="2" id="KW-1185">Reference proteome</keyword>
<dbReference type="EMBL" id="MK387869">
    <property type="protein sequence ID" value="QAX92407.1"/>
    <property type="molecule type" value="Genomic_DNA"/>
</dbReference>
<protein>
    <submittedName>
        <fullName evidence="1">Uncharacterized protein</fullName>
    </submittedName>
</protein>
<gene>
    <name evidence="1" type="ORF">Stuart_30</name>
</gene>
<proteinExistence type="predicted"/>
<accession>A0A411AWC1</accession>
<organism evidence="1 2">
    <name type="scientific">Providencia phage vB_PstP_PS3</name>
    <dbReference type="NCBI Taxonomy" id="2848038"/>
    <lineage>
        <taxon>Viruses</taxon>
        <taxon>Duplodnaviria</taxon>
        <taxon>Heunggongvirae</taxon>
        <taxon>Uroviricota</taxon>
        <taxon>Caudoviricetes</taxon>
        <taxon>Autographivirales</taxon>
        <taxon>Autoscriptoviridae</taxon>
        <taxon>Slopekvirinae</taxon>
        <taxon>Kakivirus</taxon>
        <taxon>Kakivirus PS3</taxon>
    </lineage>
</organism>
<name>A0A411AWC1_9CAUD</name>